<dbReference type="InterPro" id="IPR003439">
    <property type="entry name" value="ABC_transporter-like_ATP-bd"/>
</dbReference>
<dbReference type="RefSeq" id="WP_093320954.1">
    <property type="nucleotide sequence ID" value="NZ_FOHV01000021.1"/>
</dbReference>
<evidence type="ECO:0000313" key="10">
    <source>
        <dbReference type="Proteomes" id="UP000242642"/>
    </source>
</evidence>
<dbReference type="InterPro" id="IPR030679">
    <property type="entry name" value="ABC_ATPase_HisP-typ"/>
</dbReference>
<comment type="subcellular location">
    <subcellularLocation>
        <location evidence="1">Cell inner membrane</location>
        <topology evidence="1">Peripheral membrane protein</topology>
    </subcellularLocation>
</comment>
<dbReference type="GO" id="GO:0005886">
    <property type="term" value="C:plasma membrane"/>
    <property type="evidence" value="ECO:0007669"/>
    <property type="project" value="UniProtKB-SubCell"/>
</dbReference>
<keyword evidence="6 9" id="KW-0067">ATP-binding</keyword>
<dbReference type="Pfam" id="PF00005">
    <property type="entry name" value="ABC_tran"/>
    <property type="match status" value="1"/>
</dbReference>
<dbReference type="SMART" id="SM00382">
    <property type="entry name" value="AAA"/>
    <property type="match status" value="1"/>
</dbReference>
<dbReference type="CDD" id="cd03262">
    <property type="entry name" value="ABC_HisP_GlnQ"/>
    <property type="match status" value="1"/>
</dbReference>
<evidence type="ECO:0000259" key="8">
    <source>
        <dbReference type="PROSITE" id="PS50893"/>
    </source>
</evidence>
<dbReference type="GO" id="GO:0015424">
    <property type="term" value="F:ABC-type amino acid transporter activity"/>
    <property type="evidence" value="ECO:0007669"/>
    <property type="project" value="InterPro"/>
</dbReference>
<dbReference type="OrthoDB" id="9802264at2"/>
<gene>
    <name evidence="9" type="ORF">SAMN02583745_02194</name>
</gene>
<evidence type="ECO:0000256" key="1">
    <source>
        <dbReference type="ARBA" id="ARBA00004417"/>
    </source>
</evidence>
<evidence type="ECO:0000256" key="5">
    <source>
        <dbReference type="ARBA" id="ARBA00022741"/>
    </source>
</evidence>
<dbReference type="AlphaFoldDB" id="A0A1I0DZQ4"/>
<dbReference type="STRING" id="1123402.SAMN02583745_02194"/>
<feature type="domain" description="ABC transporter" evidence="8">
    <location>
        <begin position="2"/>
        <end position="239"/>
    </location>
</feature>
<keyword evidence="10" id="KW-1185">Reference proteome</keyword>
<dbReference type="Proteomes" id="UP000242642">
    <property type="component" value="Unassembled WGS sequence"/>
</dbReference>
<dbReference type="EMBL" id="FOHV01000021">
    <property type="protein sequence ID" value="SET38089.1"/>
    <property type="molecule type" value="Genomic_DNA"/>
</dbReference>
<dbReference type="PIRSF" id="PIRSF039085">
    <property type="entry name" value="ABC_ATPase_HisP"/>
    <property type="match status" value="1"/>
</dbReference>
<organism evidence="9 10">
    <name type="scientific">Thorsellia anophelis DSM 18579</name>
    <dbReference type="NCBI Taxonomy" id="1123402"/>
    <lineage>
        <taxon>Bacteria</taxon>
        <taxon>Pseudomonadati</taxon>
        <taxon>Pseudomonadota</taxon>
        <taxon>Gammaproteobacteria</taxon>
        <taxon>Enterobacterales</taxon>
        <taxon>Thorselliaceae</taxon>
        <taxon>Thorsellia</taxon>
    </lineage>
</organism>
<dbReference type="GO" id="GO:0005524">
    <property type="term" value="F:ATP binding"/>
    <property type="evidence" value="ECO:0007669"/>
    <property type="project" value="UniProtKB-KW"/>
</dbReference>
<proteinExistence type="inferred from homology"/>
<evidence type="ECO:0000313" key="9">
    <source>
        <dbReference type="EMBL" id="SET38089.1"/>
    </source>
</evidence>
<keyword evidence="4" id="KW-1003">Cell membrane</keyword>
<dbReference type="InterPro" id="IPR003593">
    <property type="entry name" value="AAA+_ATPase"/>
</dbReference>
<dbReference type="GO" id="GO:0016887">
    <property type="term" value="F:ATP hydrolysis activity"/>
    <property type="evidence" value="ECO:0007669"/>
    <property type="project" value="InterPro"/>
</dbReference>
<dbReference type="InterPro" id="IPR027417">
    <property type="entry name" value="P-loop_NTPase"/>
</dbReference>
<sequence>MIELRHIHKSFSGKKVLNNVSINIAKGEVVVIIGPSGSGKSTLLRCLNLLEVPDSGEIMIGGVSLNTASYTQKEVFNLRAQTGMVFQNYNLFKNKTALENITEGLIVVKKMSKSAANEVGKTLLAKVGMLEQASQYPITLSGGQQQRVAIARALAINPKAILFDEPTSALDPEKVYEVLHVIKELAKLKTTMVIVTHEMEFAKEVADRVIFMADGQVVEEGLPEHVICHSDNPITRKFLRQLTDKPIEQESFSI</sequence>
<dbReference type="Gene3D" id="3.40.50.300">
    <property type="entry name" value="P-loop containing nucleotide triphosphate hydrolases"/>
    <property type="match status" value="1"/>
</dbReference>
<dbReference type="PANTHER" id="PTHR43166">
    <property type="entry name" value="AMINO ACID IMPORT ATP-BINDING PROTEIN"/>
    <property type="match status" value="1"/>
</dbReference>
<keyword evidence="5" id="KW-0547">Nucleotide-binding</keyword>
<name>A0A1I0DZQ4_9GAMM</name>
<dbReference type="InterPro" id="IPR050086">
    <property type="entry name" value="MetN_ABC_transporter-like"/>
</dbReference>
<evidence type="ECO:0000256" key="3">
    <source>
        <dbReference type="ARBA" id="ARBA00022448"/>
    </source>
</evidence>
<evidence type="ECO:0000256" key="4">
    <source>
        <dbReference type="ARBA" id="ARBA00022475"/>
    </source>
</evidence>
<accession>A0A1I0DZQ4</accession>
<dbReference type="PANTHER" id="PTHR43166:SF35">
    <property type="entry name" value="L-CYSTINE IMPORT ATP-BINDING PROTEIN TCYN"/>
    <property type="match status" value="1"/>
</dbReference>
<evidence type="ECO:0000256" key="2">
    <source>
        <dbReference type="ARBA" id="ARBA00005417"/>
    </source>
</evidence>
<evidence type="ECO:0000256" key="7">
    <source>
        <dbReference type="ARBA" id="ARBA00023136"/>
    </source>
</evidence>
<dbReference type="InterPro" id="IPR017871">
    <property type="entry name" value="ABC_transporter-like_CS"/>
</dbReference>
<keyword evidence="7" id="KW-0472">Membrane</keyword>
<dbReference type="PROSITE" id="PS50893">
    <property type="entry name" value="ABC_TRANSPORTER_2"/>
    <property type="match status" value="1"/>
</dbReference>
<comment type="similarity">
    <text evidence="2">Belongs to the ABC transporter superfamily.</text>
</comment>
<dbReference type="SUPFAM" id="SSF52540">
    <property type="entry name" value="P-loop containing nucleoside triphosphate hydrolases"/>
    <property type="match status" value="1"/>
</dbReference>
<reference evidence="10" key="1">
    <citation type="submission" date="2016-10" db="EMBL/GenBank/DDBJ databases">
        <authorList>
            <person name="Varghese N."/>
            <person name="Submissions S."/>
        </authorList>
    </citation>
    <scope>NUCLEOTIDE SEQUENCE [LARGE SCALE GENOMIC DNA]</scope>
    <source>
        <strain evidence="10">DSM 18579</strain>
    </source>
</reference>
<dbReference type="PROSITE" id="PS00211">
    <property type="entry name" value="ABC_TRANSPORTER_1"/>
    <property type="match status" value="1"/>
</dbReference>
<evidence type="ECO:0000256" key="6">
    <source>
        <dbReference type="ARBA" id="ARBA00022840"/>
    </source>
</evidence>
<keyword evidence="3" id="KW-0813">Transport</keyword>
<protein>
    <submittedName>
        <fullName evidence="9">Amino acid ABC transporter ATP-binding protein, PAAT family (TC 3.A.1.3.-)</fullName>
    </submittedName>
</protein>